<keyword evidence="2" id="KW-1185">Reference proteome</keyword>
<dbReference type="VEuPathDB" id="CryptoDB:GNI_143540"/>
<dbReference type="EMBL" id="AFNH02001061">
    <property type="protein sequence ID" value="EZG44801.1"/>
    <property type="molecule type" value="Genomic_DNA"/>
</dbReference>
<dbReference type="AlphaFoldDB" id="A0A023B016"/>
<protein>
    <submittedName>
        <fullName evidence="1">Uncharacterized protein</fullName>
    </submittedName>
</protein>
<accession>A0A023B016</accession>
<dbReference type="RefSeq" id="XP_011132660.1">
    <property type="nucleotide sequence ID" value="XM_011134358.1"/>
</dbReference>
<dbReference type="GeneID" id="22915087"/>
<evidence type="ECO:0000313" key="1">
    <source>
        <dbReference type="EMBL" id="EZG44801.1"/>
    </source>
</evidence>
<sequence>MVPPNVEAGSFAELEIQARAICGRWLTVVERSDSLDPQMVYVGIGKMKRMVMNRLVIPLGAELVDGGETLKVWIETPVGNKITHASLVGKETFDADGDLGDWTAKSYVTDYAWIKFCNGKEFRALQMQRENPKLGTAFETKAVLPDNEFGKILLYNITIQPPAGSSQSTISVDRVYKYEGPIA</sequence>
<gene>
    <name evidence="1" type="ORF">GNI_143540</name>
</gene>
<name>A0A023B016_GRENI</name>
<evidence type="ECO:0000313" key="2">
    <source>
        <dbReference type="Proteomes" id="UP000019763"/>
    </source>
</evidence>
<proteinExistence type="predicted"/>
<reference evidence="1" key="1">
    <citation type="submission" date="2013-12" db="EMBL/GenBank/DDBJ databases">
        <authorList>
            <person name="Omoto C.K."/>
            <person name="Sibley D."/>
            <person name="Venepally P."/>
            <person name="Hadjithomas M."/>
            <person name="Karamycheva S."/>
            <person name="Brunk B."/>
            <person name="Roos D."/>
            <person name="Caler E."/>
            <person name="Lorenzi H."/>
        </authorList>
    </citation>
    <scope>NUCLEOTIDE SEQUENCE</scope>
</reference>
<comment type="caution">
    <text evidence="1">The sequence shown here is derived from an EMBL/GenBank/DDBJ whole genome shotgun (WGS) entry which is preliminary data.</text>
</comment>
<dbReference type="OrthoDB" id="354351at2759"/>
<organism evidence="1 2">
    <name type="scientific">Gregarina niphandrodes</name>
    <name type="common">Septate eugregarine</name>
    <dbReference type="NCBI Taxonomy" id="110365"/>
    <lineage>
        <taxon>Eukaryota</taxon>
        <taxon>Sar</taxon>
        <taxon>Alveolata</taxon>
        <taxon>Apicomplexa</taxon>
        <taxon>Conoidasida</taxon>
        <taxon>Gregarinasina</taxon>
        <taxon>Eugregarinorida</taxon>
        <taxon>Gregarinidae</taxon>
        <taxon>Gregarina</taxon>
    </lineage>
</organism>
<dbReference type="Proteomes" id="UP000019763">
    <property type="component" value="Unassembled WGS sequence"/>
</dbReference>